<proteinExistence type="predicted"/>
<dbReference type="Pfam" id="PF02518">
    <property type="entry name" value="HATPase_c"/>
    <property type="match status" value="1"/>
</dbReference>
<dbReference type="Pfam" id="PF00072">
    <property type="entry name" value="Response_reg"/>
    <property type="match status" value="1"/>
</dbReference>
<comment type="catalytic activity">
    <reaction evidence="1">
        <text>ATP + protein L-histidine = ADP + protein N-phospho-L-histidine.</text>
        <dbReference type="EC" id="2.7.13.3"/>
    </reaction>
</comment>
<feature type="domain" description="Histidine kinase" evidence="10">
    <location>
        <begin position="238"/>
        <end position="432"/>
    </location>
</feature>
<dbReference type="EMBL" id="CAACVJ010000179">
    <property type="protein sequence ID" value="VEP14374.1"/>
    <property type="molecule type" value="Genomic_DNA"/>
</dbReference>
<feature type="modified residue" description="4-aspartylphosphate" evidence="8">
    <location>
        <position position="68"/>
    </location>
</feature>
<evidence type="ECO:0000256" key="9">
    <source>
        <dbReference type="SAM" id="Coils"/>
    </source>
</evidence>
<dbReference type="OrthoDB" id="9758522at2"/>
<organism evidence="12 13">
    <name type="scientific">Hyella patelloides LEGE 07179</name>
    <dbReference type="NCBI Taxonomy" id="945734"/>
    <lineage>
        <taxon>Bacteria</taxon>
        <taxon>Bacillati</taxon>
        <taxon>Cyanobacteriota</taxon>
        <taxon>Cyanophyceae</taxon>
        <taxon>Pleurocapsales</taxon>
        <taxon>Hyellaceae</taxon>
        <taxon>Hyella</taxon>
    </lineage>
</organism>
<accession>A0A563VSE0</accession>
<keyword evidence="7" id="KW-0067">ATP-binding</keyword>
<evidence type="ECO:0000256" key="2">
    <source>
        <dbReference type="ARBA" id="ARBA00012438"/>
    </source>
</evidence>
<dbReference type="GO" id="GO:0005524">
    <property type="term" value="F:ATP binding"/>
    <property type="evidence" value="ECO:0007669"/>
    <property type="project" value="UniProtKB-KW"/>
</dbReference>
<feature type="domain" description="Response regulatory" evidence="11">
    <location>
        <begin position="19"/>
        <end position="135"/>
    </location>
</feature>
<protein>
    <recommendedName>
        <fullName evidence="2">histidine kinase</fullName>
        <ecNumber evidence="2">2.7.13.3</ecNumber>
    </recommendedName>
</protein>
<dbReference type="PANTHER" id="PTHR41523:SF8">
    <property type="entry name" value="ETHYLENE RESPONSE SENSOR PROTEIN"/>
    <property type="match status" value="1"/>
</dbReference>
<evidence type="ECO:0000256" key="3">
    <source>
        <dbReference type="ARBA" id="ARBA00022553"/>
    </source>
</evidence>
<dbReference type="SUPFAM" id="SSF55874">
    <property type="entry name" value="ATPase domain of HSP90 chaperone/DNA topoisomerase II/histidine kinase"/>
    <property type="match status" value="1"/>
</dbReference>
<evidence type="ECO:0000256" key="8">
    <source>
        <dbReference type="PROSITE-ProRule" id="PRU00169"/>
    </source>
</evidence>
<dbReference type="InterPro" id="IPR036890">
    <property type="entry name" value="HATPase_C_sf"/>
</dbReference>
<dbReference type="SMART" id="SM00448">
    <property type="entry name" value="REC"/>
    <property type="match status" value="1"/>
</dbReference>
<feature type="coiled-coil region" evidence="9">
    <location>
        <begin position="172"/>
        <end position="199"/>
    </location>
</feature>
<dbReference type="PROSITE" id="PS50109">
    <property type="entry name" value="HIS_KIN"/>
    <property type="match status" value="1"/>
</dbReference>
<dbReference type="AlphaFoldDB" id="A0A563VSE0"/>
<reference evidence="12 13" key="1">
    <citation type="submission" date="2019-01" db="EMBL/GenBank/DDBJ databases">
        <authorList>
            <person name="Brito A."/>
        </authorList>
    </citation>
    <scope>NUCLEOTIDE SEQUENCE [LARGE SCALE GENOMIC DNA]</scope>
    <source>
        <strain evidence="12">1</strain>
    </source>
</reference>
<dbReference type="Gene3D" id="3.30.450.20">
    <property type="entry name" value="PAS domain"/>
    <property type="match status" value="1"/>
</dbReference>
<dbReference type="SUPFAM" id="SSF52172">
    <property type="entry name" value="CheY-like"/>
    <property type="match status" value="1"/>
</dbReference>
<gene>
    <name evidence="12" type="ORF">H1P_260025</name>
</gene>
<keyword evidence="5" id="KW-0547">Nucleotide-binding</keyword>
<dbReference type="InterPro" id="IPR011006">
    <property type="entry name" value="CheY-like_superfamily"/>
</dbReference>
<evidence type="ECO:0000256" key="1">
    <source>
        <dbReference type="ARBA" id="ARBA00000085"/>
    </source>
</evidence>
<evidence type="ECO:0000313" key="12">
    <source>
        <dbReference type="EMBL" id="VEP14374.1"/>
    </source>
</evidence>
<keyword evidence="9" id="KW-0175">Coiled coil</keyword>
<evidence type="ECO:0000259" key="11">
    <source>
        <dbReference type="PROSITE" id="PS50110"/>
    </source>
</evidence>
<dbReference type="RefSeq" id="WP_144864945.1">
    <property type="nucleotide sequence ID" value="NZ_LR213786.1"/>
</dbReference>
<keyword evidence="3 8" id="KW-0597">Phosphoprotein</keyword>
<evidence type="ECO:0000313" key="13">
    <source>
        <dbReference type="Proteomes" id="UP000320055"/>
    </source>
</evidence>
<evidence type="ECO:0000256" key="7">
    <source>
        <dbReference type="ARBA" id="ARBA00022840"/>
    </source>
</evidence>
<dbReference type="Pfam" id="PF07568">
    <property type="entry name" value="HisKA_2"/>
    <property type="match status" value="1"/>
</dbReference>
<evidence type="ECO:0000256" key="6">
    <source>
        <dbReference type="ARBA" id="ARBA00022777"/>
    </source>
</evidence>
<dbReference type="GO" id="GO:0000160">
    <property type="term" value="P:phosphorelay signal transduction system"/>
    <property type="evidence" value="ECO:0007669"/>
    <property type="project" value="InterPro"/>
</dbReference>
<dbReference type="PROSITE" id="PS50110">
    <property type="entry name" value="RESPONSE_REGULATORY"/>
    <property type="match status" value="1"/>
</dbReference>
<dbReference type="Proteomes" id="UP000320055">
    <property type="component" value="Unassembled WGS sequence"/>
</dbReference>
<dbReference type="GO" id="GO:0004673">
    <property type="term" value="F:protein histidine kinase activity"/>
    <property type="evidence" value="ECO:0007669"/>
    <property type="project" value="UniProtKB-EC"/>
</dbReference>
<evidence type="ECO:0000259" key="10">
    <source>
        <dbReference type="PROSITE" id="PS50109"/>
    </source>
</evidence>
<dbReference type="InterPro" id="IPR003594">
    <property type="entry name" value="HATPase_dom"/>
</dbReference>
<evidence type="ECO:0000256" key="4">
    <source>
        <dbReference type="ARBA" id="ARBA00022679"/>
    </source>
</evidence>
<sequence length="437" mass="50159">MDFTTNSEFNAPFNLKDHNILIVDDNPTNLSVIVDYLEDYGLTILVSQDGESSLKRAKYAKPSIILLDILMPGIDGYETCRRLKNESETKDIPIIFMTALSSTEDKIKGFEVGAVDCVTKPIQPEEVLARIKLHLRLRHMSHVQIKQNDALIAEIEHRKIIQKKLSLINHRLKQEASNRIKAQQALKKLNEDLESRVKERTVLLAKSNQQLKQEVLEHQQTEIKLKNSLVEKEVLLKEIYHRVKNNLLVVASLLEMQASYIDEPEIIKMFKNSQERIYSMALVHEQLYRSDNLQEIDLSIYIKDLLAKISDSHVNQNKSINIEVNTESINLNIETAHSCGLIINELITNALEHAFVDREKGNVWINLLRTDNAEIILTIKDDGMGVPKDFDFNKTDSLGLRLVRILTRQLEGDIEVDFSQGTSFQLTFSELDYCERL</sequence>
<dbReference type="EC" id="2.7.13.3" evidence="2"/>
<evidence type="ECO:0000256" key="5">
    <source>
        <dbReference type="ARBA" id="ARBA00022741"/>
    </source>
</evidence>
<dbReference type="InterPro" id="IPR011495">
    <property type="entry name" value="Sig_transdc_His_kin_sub2_dim/P"/>
</dbReference>
<keyword evidence="6 12" id="KW-0418">Kinase</keyword>
<dbReference type="InterPro" id="IPR005467">
    <property type="entry name" value="His_kinase_dom"/>
</dbReference>
<dbReference type="PANTHER" id="PTHR41523">
    <property type="entry name" value="TWO-COMPONENT SYSTEM SENSOR PROTEIN"/>
    <property type="match status" value="1"/>
</dbReference>
<dbReference type="CDD" id="cd19920">
    <property type="entry name" value="REC_PA4781-like"/>
    <property type="match status" value="1"/>
</dbReference>
<keyword evidence="13" id="KW-1185">Reference proteome</keyword>
<dbReference type="InterPro" id="IPR001789">
    <property type="entry name" value="Sig_transdc_resp-reg_receiver"/>
</dbReference>
<dbReference type="SMART" id="SM00387">
    <property type="entry name" value="HATPase_c"/>
    <property type="match status" value="1"/>
</dbReference>
<dbReference type="Gene3D" id="3.30.565.10">
    <property type="entry name" value="Histidine kinase-like ATPase, C-terminal domain"/>
    <property type="match status" value="1"/>
</dbReference>
<dbReference type="Gene3D" id="3.40.50.2300">
    <property type="match status" value="1"/>
</dbReference>
<keyword evidence="4" id="KW-0808">Transferase</keyword>
<name>A0A563VSE0_9CYAN</name>